<protein>
    <submittedName>
        <fullName evidence="1">Uncharacterized protein</fullName>
    </submittedName>
</protein>
<dbReference type="EMBL" id="KL648712">
    <property type="protein sequence ID" value="KEY65190.1"/>
    <property type="molecule type" value="Genomic_DNA"/>
</dbReference>
<evidence type="ECO:0000313" key="1">
    <source>
        <dbReference type="EMBL" id="KEY65190.1"/>
    </source>
</evidence>
<reference evidence="1 2" key="1">
    <citation type="journal article" date="2014" name="BMC Genomics">
        <title>Comparative genome sequencing reveals chemotype-specific gene clusters in the toxigenic black mold Stachybotrys.</title>
        <authorList>
            <person name="Semeiks J."/>
            <person name="Borek D."/>
            <person name="Otwinowski Z."/>
            <person name="Grishin N.V."/>
        </authorList>
    </citation>
    <scope>NUCLEOTIDE SEQUENCE [LARGE SCALE GENOMIC DNA]</scope>
    <source>
        <strain evidence="2">CBS 109288 / IBT 7711</strain>
    </source>
</reference>
<sequence length="143" mass="17100">MIRNRMLSRTPRPRRNSKSLVFEMKLRQMQVQVSPLVRLDTGTVHPDFPMTMLHFWLLTEHQLDSLAYYYHQAAPNPFWAMYPYPICWDFSMCIETKRMEMAKFIGLRVPCPYMLKTEDEIAEDARMARIAEDERSRKGFPSY</sequence>
<keyword evidence="2" id="KW-1185">Reference proteome</keyword>
<accession>A0A084AIR1</accession>
<dbReference type="Proteomes" id="UP000028045">
    <property type="component" value="Unassembled WGS sequence"/>
</dbReference>
<proteinExistence type="predicted"/>
<evidence type="ECO:0000313" key="2">
    <source>
        <dbReference type="Proteomes" id="UP000028045"/>
    </source>
</evidence>
<dbReference type="AlphaFoldDB" id="A0A084AIR1"/>
<gene>
    <name evidence="1" type="ORF">S7711_08297</name>
</gene>
<name>A0A084AIR1_STACB</name>
<dbReference type="OrthoDB" id="4156665at2759"/>
<dbReference type="HOGENOM" id="CLU_095402_0_1_1"/>
<organism evidence="1 2">
    <name type="scientific">Stachybotrys chartarum (strain CBS 109288 / IBT 7711)</name>
    <name type="common">Toxic black mold</name>
    <name type="synonym">Stilbospora chartarum</name>
    <dbReference type="NCBI Taxonomy" id="1280523"/>
    <lineage>
        <taxon>Eukaryota</taxon>
        <taxon>Fungi</taxon>
        <taxon>Dikarya</taxon>
        <taxon>Ascomycota</taxon>
        <taxon>Pezizomycotina</taxon>
        <taxon>Sordariomycetes</taxon>
        <taxon>Hypocreomycetidae</taxon>
        <taxon>Hypocreales</taxon>
        <taxon>Stachybotryaceae</taxon>
        <taxon>Stachybotrys</taxon>
    </lineage>
</organism>